<feature type="domain" description="HTH tetR-type" evidence="6">
    <location>
        <begin position="17"/>
        <end position="77"/>
    </location>
</feature>
<keyword evidence="3 5" id="KW-0238">DNA-binding</keyword>
<dbReference type="Gene3D" id="1.10.357.10">
    <property type="entry name" value="Tetracycline Repressor, domain 2"/>
    <property type="match status" value="1"/>
</dbReference>
<dbReference type="PANTHER" id="PTHR30055">
    <property type="entry name" value="HTH-TYPE TRANSCRIPTIONAL REGULATOR RUTR"/>
    <property type="match status" value="1"/>
</dbReference>
<keyword evidence="4" id="KW-0804">Transcription</keyword>
<dbReference type="PROSITE" id="PS50977">
    <property type="entry name" value="HTH_TETR_2"/>
    <property type="match status" value="1"/>
</dbReference>
<keyword evidence="1" id="KW-0678">Repressor</keyword>
<feature type="DNA-binding region" description="H-T-H motif" evidence="5">
    <location>
        <begin position="40"/>
        <end position="59"/>
    </location>
</feature>
<dbReference type="SUPFAM" id="SSF46689">
    <property type="entry name" value="Homeodomain-like"/>
    <property type="match status" value="1"/>
</dbReference>
<proteinExistence type="predicted"/>
<dbReference type="PANTHER" id="PTHR30055:SF175">
    <property type="entry name" value="HTH-TYPE TRANSCRIPTIONAL REPRESSOR KSTR2"/>
    <property type="match status" value="1"/>
</dbReference>
<dbReference type="InterPro" id="IPR041490">
    <property type="entry name" value="KstR2_TetR_C"/>
</dbReference>
<evidence type="ECO:0000313" key="7">
    <source>
        <dbReference type="EMBL" id="MEB3022672.1"/>
    </source>
</evidence>
<reference evidence="7 8" key="1">
    <citation type="submission" date="2023-12" db="EMBL/GenBank/DDBJ databases">
        <title>Description of new species of Mycobacterium terrae complex isolated from sewage at the Sao Paulo Zoological Park Foundation in Brazil.</title>
        <authorList>
            <person name="Romagnoli C.L."/>
            <person name="Conceicao E.C."/>
            <person name="Machado E."/>
            <person name="Barreto L.B.P.F."/>
            <person name="Sharma A."/>
            <person name="Silva N.M."/>
            <person name="Marques L.E."/>
            <person name="Juliana M.A."/>
            <person name="Lourenco M.C.S."/>
            <person name="Digiampietri L.A."/>
            <person name="Suffys P.N."/>
            <person name="Viana-Niero C."/>
        </authorList>
    </citation>
    <scope>NUCLEOTIDE SEQUENCE [LARGE SCALE GENOMIC DNA]</scope>
    <source>
        <strain evidence="7 8">MYC098</strain>
    </source>
</reference>
<dbReference type="PRINTS" id="PR00455">
    <property type="entry name" value="HTHTETR"/>
</dbReference>
<evidence type="ECO:0000313" key="8">
    <source>
        <dbReference type="Proteomes" id="UP001299596"/>
    </source>
</evidence>
<evidence type="ECO:0000259" key="6">
    <source>
        <dbReference type="PROSITE" id="PS50977"/>
    </source>
</evidence>
<dbReference type="Proteomes" id="UP001299596">
    <property type="component" value="Unassembled WGS sequence"/>
</dbReference>
<dbReference type="RefSeq" id="WP_225404401.1">
    <property type="nucleotide sequence ID" value="NZ_JAYJJR010000011.1"/>
</dbReference>
<name>A0ABU5XK92_9MYCO</name>
<evidence type="ECO:0000256" key="2">
    <source>
        <dbReference type="ARBA" id="ARBA00023015"/>
    </source>
</evidence>
<organism evidence="7 8">
    <name type="scientific">[Mycobacterium] crassicus</name>
    <dbReference type="NCBI Taxonomy" id="2872309"/>
    <lineage>
        <taxon>Bacteria</taxon>
        <taxon>Bacillati</taxon>
        <taxon>Actinomycetota</taxon>
        <taxon>Actinomycetes</taxon>
        <taxon>Mycobacteriales</taxon>
        <taxon>Mycobacteriaceae</taxon>
        <taxon>Mycolicibacter</taxon>
    </lineage>
</organism>
<evidence type="ECO:0000256" key="4">
    <source>
        <dbReference type="ARBA" id="ARBA00023163"/>
    </source>
</evidence>
<comment type="caution">
    <text evidence="7">The sequence shown here is derived from an EMBL/GenBank/DDBJ whole genome shotgun (WGS) entry which is preliminary data.</text>
</comment>
<accession>A0ABU5XK92</accession>
<dbReference type="InterPro" id="IPR036271">
    <property type="entry name" value="Tet_transcr_reg_TetR-rel_C_sf"/>
</dbReference>
<dbReference type="InterPro" id="IPR001647">
    <property type="entry name" value="HTH_TetR"/>
</dbReference>
<dbReference type="EMBL" id="JAYJJR010000011">
    <property type="protein sequence ID" value="MEB3022672.1"/>
    <property type="molecule type" value="Genomic_DNA"/>
</dbReference>
<dbReference type="InterPro" id="IPR009057">
    <property type="entry name" value="Homeodomain-like_sf"/>
</dbReference>
<dbReference type="Gene3D" id="1.10.10.60">
    <property type="entry name" value="Homeodomain-like"/>
    <property type="match status" value="1"/>
</dbReference>
<keyword evidence="2" id="KW-0805">Transcription regulation</keyword>
<sequence length="206" mass="22451">MEPELPPKVSARDEITQFKRKQILDAAVELFQRNGYHGTSVDAIASALGMSKQFVYYQFKDKAAILNGVCTAGAELTLSAIADSDSSTESAVEQMRAFCRRLTEIVIGHGKYLATYASDIGALREEDRKRIMAVRGEVDDRVSRLIAKGVGSGEFVAEDPLTAAHAVTGMISFMWTWAHPADPTQRATLVDQMTSVALRALGVNQP</sequence>
<dbReference type="SUPFAM" id="SSF48498">
    <property type="entry name" value="Tetracyclin repressor-like, C-terminal domain"/>
    <property type="match status" value="1"/>
</dbReference>
<keyword evidence="8" id="KW-1185">Reference proteome</keyword>
<evidence type="ECO:0000256" key="5">
    <source>
        <dbReference type="PROSITE-ProRule" id="PRU00335"/>
    </source>
</evidence>
<dbReference type="Pfam" id="PF17932">
    <property type="entry name" value="TetR_C_24"/>
    <property type="match status" value="1"/>
</dbReference>
<evidence type="ECO:0000256" key="3">
    <source>
        <dbReference type="ARBA" id="ARBA00023125"/>
    </source>
</evidence>
<evidence type="ECO:0000256" key="1">
    <source>
        <dbReference type="ARBA" id="ARBA00022491"/>
    </source>
</evidence>
<protein>
    <submittedName>
        <fullName evidence="7">TetR/AcrR family transcriptional regulator</fullName>
    </submittedName>
</protein>
<gene>
    <name evidence="7" type="ORF">K6T79_16630</name>
</gene>
<dbReference type="InterPro" id="IPR050109">
    <property type="entry name" value="HTH-type_TetR-like_transc_reg"/>
</dbReference>
<dbReference type="Pfam" id="PF00440">
    <property type="entry name" value="TetR_N"/>
    <property type="match status" value="1"/>
</dbReference>